<reference evidence="1" key="1">
    <citation type="journal article" date="2014" name="Front. Microbiol.">
        <title>High frequency of phylogenetically diverse reductive dehalogenase-homologous genes in deep subseafloor sedimentary metagenomes.</title>
        <authorList>
            <person name="Kawai M."/>
            <person name="Futagami T."/>
            <person name="Toyoda A."/>
            <person name="Takaki Y."/>
            <person name="Nishi S."/>
            <person name="Hori S."/>
            <person name="Arai W."/>
            <person name="Tsubouchi T."/>
            <person name="Morono Y."/>
            <person name="Uchiyama I."/>
            <person name="Ito T."/>
            <person name="Fujiyama A."/>
            <person name="Inagaki F."/>
            <person name="Takami H."/>
        </authorList>
    </citation>
    <scope>NUCLEOTIDE SEQUENCE</scope>
    <source>
        <strain evidence="1">Expedition CK06-06</strain>
    </source>
</reference>
<protein>
    <submittedName>
        <fullName evidence="1">Uncharacterized protein</fullName>
    </submittedName>
</protein>
<comment type="caution">
    <text evidence="1">The sequence shown here is derived from an EMBL/GenBank/DDBJ whole genome shotgun (WGS) entry which is preliminary data.</text>
</comment>
<sequence>MADSEEKEMKYAIMGPTVEQVKVAGGTDVREGRLTGTIYATLTGRQVAELKAMGYRVKRSFNQHP</sequence>
<dbReference type="EMBL" id="BARV01021838">
    <property type="protein sequence ID" value="GAI28184.1"/>
    <property type="molecule type" value="Genomic_DNA"/>
</dbReference>
<organism evidence="1">
    <name type="scientific">marine sediment metagenome</name>
    <dbReference type="NCBI Taxonomy" id="412755"/>
    <lineage>
        <taxon>unclassified sequences</taxon>
        <taxon>metagenomes</taxon>
        <taxon>ecological metagenomes</taxon>
    </lineage>
</organism>
<accession>X1PB88</accession>
<evidence type="ECO:0000313" key="1">
    <source>
        <dbReference type="EMBL" id="GAI28184.1"/>
    </source>
</evidence>
<dbReference type="AlphaFoldDB" id="X1PB88"/>
<proteinExistence type="predicted"/>
<gene>
    <name evidence="1" type="ORF">S06H3_36098</name>
</gene>
<name>X1PB88_9ZZZZ</name>